<evidence type="ECO:0000313" key="3">
    <source>
        <dbReference type="Proteomes" id="UP000321638"/>
    </source>
</evidence>
<feature type="region of interest" description="Disordered" evidence="1">
    <location>
        <begin position="103"/>
        <end position="123"/>
    </location>
</feature>
<gene>
    <name evidence="2" type="ORF">FHP25_05315</name>
</gene>
<organism evidence="2 3">
    <name type="scientific">Vineibacter terrae</name>
    <dbReference type="NCBI Taxonomy" id="2586908"/>
    <lineage>
        <taxon>Bacteria</taxon>
        <taxon>Pseudomonadati</taxon>
        <taxon>Pseudomonadota</taxon>
        <taxon>Alphaproteobacteria</taxon>
        <taxon>Hyphomicrobiales</taxon>
        <taxon>Vineibacter</taxon>
    </lineage>
</organism>
<evidence type="ECO:0000313" key="2">
    <source>
        <dbReference type="EMBL" id="TXL80446.1"/>
    </source>
</evidence>
<protein>
    <submittedName>
        <fullName evidence="2">Uncharacterized protein</fullName>
    </submittedName>
</protein>
<comment type="caution">
    <text evidence="2">The sequence shown here is derived from an EMBL/GenBank/DDBJ whole genome shotgun (WGS) entry which is preliminary data.</text>
</comment>
<feature type="region of interest" description="Disordered" evidence="1">
    <location>
        <begin position="1"/>
        <end position="20"/>
    </location>
</feature>
<reference evidence="2 3" key="1">
    <citation type="submission" date="2019-06" db="EMBL/GenBank/DDBJ databases">
        <title>New taxonomy in bacterial strain CC-CFT640, isolated from vineyard.</title>
        <authorList>
            <person name="Lin S.-Y."/>
            <person name="Tsai C.-F."/>
            <person name="Young C.-C."/>
        </authorList>
    </citation>
    <scope>NUCLEOTIDE SEQUENCE [LARGE SCALE GENOMIC DNA]</scope>
    <source>
        <strain evidence="2 3">CC-CFT640</strain>
    </source>
</reference>
<proteinExistence type="predicted"/>
<keyword evidence="3" id="KW-1185">Reference proteome</keyword>
<dbReference type="RefSeq" id="WP_147845861.1">
    <property type="nucleotide sequence ID" value="NZ_VDUZ01000004.1"/>
</dbReference>
<dbReference type="OrthoDB" id="8453986at2"/>
<dbReference type="AlphaFoldDB" id="A0A5C8PT04"/>
<accession>A0A5C8PT04</accession>
<dbReference type="Proteomes" id="UP000321638">
    <property type="component" value="Unassembled WGS sequence"/>
</dbReference>
<name>A0A5C8PT04_9HYPH</name>
<dbReference type="EMBL" id="VDUZ01000004">
    <property type="protein sequence ID" value="TXL80446.1"/>
    <property type="molecule type" value="Genomic_DNA"/>
</dbReference>
<sequence>MRSKPGGAPRTGRAACRSPDAGGDVRALALRHVEAAIAALVDVMANPDSPAGARISAAESILNRACGRPGSVATASMPDDFADVLTAAAAIRAARSGAAAGHAAGCAAPADGGLGDPAASLRQ</sequence>
<evidence type="ECO:0000256" key="1">
    <source>
        <dbReference type="SAM" id="MobiDB-lite"/>
    </source>
</evidence>